<gene>
    <name evidence="1" type="ORF">BJ508DRAFT_327581</name>
</gene>
<evidence type="ECO:0000313" key="2">
    <source>
        <dbReference type="Proteomes" id="UP000275078"/>
    </source>
</evidence>
<reference evidence="1 2" key="1">
    <citation type="journal article" date="2018" name="Nat. Ecol. Evol.">
        <title>Pezizomycetes genomes reveal the molecular basis of ectomycorrhizal truffle lifestyle.</title>
        <authorList>
            <person name="Murat C."/>
            <person name="Payen T."/>
            <person name="Noel B."/>
            <person name="Kuo A."/>
            <person name="Morin E."/>
            <person name="Chen J."/>
            <person name="Kohler A."/>
            <person name="Krizsan K."/>
            <person name="Balestrini R."/>
            <person name="Da Silva C."/>
            <person name="Montanini B."/>
            <person name="Hainaut M."/>
            <person name="Levati E."/>
            <person name="Barry K.W."/>
            <person name="Belfiori B."/>
            <person name="Cichocki N."/>
            <person name="Clum A."/>
            <person name="Dockter R.B."/>
            <person name="Fauchery L."/>
            <person name="Guy J."/>
            <person name="Iotti M."/>
            <person name="Le Tacon F."/>
            <person name="Lindquist E.A."/>
            <person name="Lipzen A."/>
            <person name="Malagnac F."/>
            <person name="Mello A."/>
            <person name="Molinier V."/>
            <person name="Miyauchi S."/>
            <person name="Poulain J."/>
            <person name="Riccioni C."/>
            <person name="Rubini A."/>
            <person name="Sitrit Y."/>
            <person name="Splivallo R."/>
            <person name="Traeger S."/>
            <person name="Wang M."/>
            <person name="Zifcakova L."/>
            <person name="Wipf D."/>
            <person name="Zambonelli A."/>
            <person name="Paolocci F."/>
            <person name="Nowrousian M."/>
            <person name="Ottonello S."/>
            <person name="Baldrian P."/>
            <person name="Spatafora J.W."/>
            <person name="Henrissat B."/>
            <person name="Nagy L.G."/>
            <person name="Aury J.M."/>
            <person name="Wincker P."/>
            <person name="Grigoriev I.V."/>
            <person name="Bonfante P."/>
            <person name="Martin F.M."/>
        </authorList>
    </citation>
    <scope>NUCLEOTIDE SEQUENCE [LARGE SCALE GENOMIC DNA]</scope>
    <source>
        <strain evidence="1 2">RN42</strain>
    </source>
</reference>
<dbReference type="Proteomes" id="UP000275078">
    <property type="component" value="Unassembled WGS sequence"/>
</dbReference>
<organism evidence="1 2">
    <name type="scientific">Ascobolus immersus RN42</name>
    <dbReference type="NCBI Taxonomy" id="1160509"/>
    <lineage>
        <taxon>Eukaryota</taxon>
        <taxon>Fungi</taxon>
        <taxon>Dikarya</taxon>
        <taxon>Ascomycota</taxon>
        <taxon>Pezizomycotina</taxon>
        <taxon>Pezizomycetes</taxon>
        <taxon>Pezizales</taxon>
        <taxon>Ascobolaceae</taxon>
        <taxon>Ascobolus</taxon>
    </lineage>
</organism>
<evidence type="ECO:0000313" key="1">
    <source>
        <dbReference type="EMBL" id="RPA80272.1"/>
    </source>
</evidence>
<name>A0A3N4I2F1_ASCIM</name>
<dbReference type="EMBL" id="ML119690">
    <property type="protein sequence ID" value="RPA80272.1"/>
    <property type="molecule type" value="Genomic_DNA"/>
</dbReference>
<keyword evidence="2" id="KW-1185">Reference proteome</keyword>
<dbReference type="AlphaFoldDB" id="A0A3N4I2F1"/>
<proteinExistence type="predicted"/>
<protein>
    <submittedName>
        <fullName evidence="1">Uncharacterized protein</fullName>
    </submittedName>
</protein>
<sequence>MDNEENIPKGLWPYSAKARFGIDAIQRRDRAKEEIHLVRIEWTRNYCYATRRMNSLLLCLEHPIDGYNPQVFVDWIWEEIQALTTIIKASTAFEKDGFNEDGHFSCESVQDLLQTCREAVDRFWRAHEAPPPAPGIGPQEDADALLRDYLYNEGMNSDTDDDDADLKEEFDEEDLLIGGLLDRLEIDGDAPDLDL</sequence>
<accession>A0A3N4I2F1</accession>